<comment type="similarity">
    <text evidence="2">Belongs to the RbfA family.</text>
</comment>
<dbReference type="HAMAP" id="MF_00003">
    <property type="entry name" value="RbfA"/>
    <property type="match status" value="1"/>
</dbReference>
<dbReference type="PANTHER" id="PTHR33515:SF1">
    <property type="entry name" value="RIBOSOME-BINDING FACTOR A, CHLOROPLASTIC-RELATED"/>
    <property type="match status" value="1"/>
</dbReference>
<gene>
    <name evidence="2" type="primary">rbfA</name>
    <name evidence="3" type="ORF">SapgrDRAFT_1163</name>
</gene>
<dbReference type="HOGENOM" id="CLU_089475_4_1_10"/>
<dbReference type="Gene3D" id="3.30.300.20">
    <property type="match status" value="1"/>
</dbReference>
<dbReference type="InterPro" id="IPR015946">
    <property type="entry name" value="KH_dom-like_a/b"/>
</dbReference>
<dbReference type="GO" id="GO:0043024">
    <property type="term" value="F:ribosomal small subunit binding"/>
    <property type="evidence" value="ECO:0007669"/>
    <property type="project" value="TreeGrafter"/>
</dbReference>
<dbReference type="InterPro" id="IPR000238">
    <property type="entry name" value="RbfA"/>
</dbReference>
<evidence type="ECO:0000313" key="3">
    <source>
        <dbReference type="EMBL" id="EJF52887.1"/>
    </source>
</evidence>
<dbReference type="NCBIfam" id="TIGR00082">
    <property type="entry name" value="rbfA"/>
    <property type="match status" value="1"/>
</dbReference>
<dbReference type="Proteomes" id="UP000005113">
    <property type="component" value="Unassembled WGS sequence"/>
</dbReference>
<comment type="function">
    <text evidence="2">One of several proteins that assist in the late maturation steps of the functional core of the 30S ribosomal subunit. Associates with free 30S ribosomal subunits (but not with 30S subunits that are part of 70S ribosomes or polysomes). Required for efficient processing of 16S rRNA. May interact with the 5'-terminal helix region of 16S rRNA.</text>
</comment>
<evidence type="ECO:0000313" key="4">
    <source>
        <dbReference type="Proteomes" id="UP000005113"/>
    </source>
</evidence>
<accession>J0P5Z6</accession>
<comment type="subcellular location">
    <subcellularLocation>
        <location evidence="2">Cytoplasm</location>
    </subcellularLocation>
</comment>
<dbReference type="PANTHER" id="PTHR33515">
    <property type="entry name" value="RIBOSOME-BINDING FACTOR A, CHLOROPLASTIC-RELATED"/>
    <property type="match status" value="1"/>
</dbReference>
<dbReference type="InterPro" id="IPR023799">
    <property type="entry name" value="RbfA_dom_sf"/>
</dbReference>
<comment type="subunit">
    <text evidence="2">Monomer. Binds 30S ribosomal subunits, but not 50S ribosomal subunits or 70S ribosomes.</text>
</comment>
<dbReference type="AlphaFoldDB" id="J0P5Z6"/>
<evidence type="ECO:0000256" key="2">
    <source>
        <dbReference type="HAMAP-Rule" id="MF_00003"/>
    </source>
</evidence>
<keyword evidence="2" id="KW-0963">Cytoplasm</keyword>
<protein>
    <recommendedName>
        <fullName evidence="2">Ribosome-binding factor A</fullName>
    </recommendedName>
</protein>
<evidence type="ECO:0000256" key="1">
    <source>
        <dbReference type="ARBA" id="ARBA00022517"/>
    </source>
</evidence>
<name>J0P5Z6_9BACT</name>
<dbReference type="OrthoDB" id="9811910at2"/>
<sequence>MEQQTIKQRQVAAMIQREFSVVLQNEGRLIYGDALVTVTRVRMSSDMGIAYVYLSVYNSVYKQEVIKEMWEHLVRLRTELGKRIRKQVRRIPRLKFFIDDTLDQVEEIDKLFQQINGKQNTMRSMKEAQQDREED</sequence>
<keyword evidence="1 2" id="KW-0690">Ribosome biogenesis</keyword>
<dbReference type="GO" id="GO:0005829">
    <property type="term" value="C:cytosol"/>
    <property type="evidence" value="ECO:0007669"/>
    <property type="project" value="TreeGrafter"/>
</dbReference>
<organism evidence="3 4">
    <name type="scientific">Saprospira grandis DSM 2844</name>
    <dbReference type="NCBI Taxonomy" id="694433"/>
    <lineage>
        <taxon>Bacteria</taxon>
        <taxon>Pseudomonadati</taxon>
        <taxon>Bacteroidota</taxon>
        <taxon>Saprospiria</taxon>
        <taxon>Saprospirales</taxon>
        <taxon>Saprospiraceae</taxon>
        <taxon>Saprospira</taxon>
    </lineage>
</organism>
<proteinExistence type="inferred from homology"/>
<dbReference type="EMBL" id="JH719942">
    <property type="protein sequence ID" value="EJF52887.1"/>
    <property type="molecule type" value="Genomic_DNA"/>
</dbReference>
<reference evidence="4" key="1">
    <citation type="journal article" date="2012" name="Stand. Genomic Sci.">
        <title>Permanent draft genome sequence of the gliding predator Saprospira grandis strain Sa g1 (= HR1).</title>
        <authorList>
            <person name="Mavromatis K."/>
            <person name="Chertkov O."/>
            <person name="Lapidus A."/>
            <person name="Nolan M."/>
            <person name="Lucas S."/>
            <person name="Tice H."/>
            <person name="Del Rio T.G."/>
            <person name="Cheng J.F."/>
            <person name="Han C."/>
            <person name="Tapia R."/>
            <person name="Bruce D."/>
            <person name="Goodwin L.A."/>
            <person name="Pitluck S."/>
            <person name="Huntemann M."/>
            <person name="Liolios K."/>
            <person name="Pagani I."/>
            <person name="Ivanova N."/>
            <person name="Mikhailova N."/>
            <person name="Pati A."/>
            <person name="Chen A."/>
            <person name="Palaniappan K."/>
            <person name="Land M."/>
            <person name="Brambilla E.M."/>
            <person name="Rohde M."/>
            <person name="Spring S."/>
            <person name="Goker M."/>
            <person name="Detter J.C."/>
            <person name="Bristow J."/>
            <person name="Eisen J.A."/>
            <person name="Markowitz V."/>
            <person name="Hugenholtz P."/>
            <person name="Kyrpides N.C."/>
            <person name="Klenk H.P."/>
            <person name="Woyke T."/>
        </authorList>
    </citation>
    <scope>NUCLEOTIDE SEQUENCE [LARGE SCALE GENOMIC DNA]</scope>
    <source>
        <strain evidence="4">DSM 2844</strain>
    </source>
</reference>
<dbReference type="Pfam" id="PF02033">
    <property type="entry name" value="RBFA"/>
    <property type="match status" value="1"/>
</dbReference>
<dbReference type="SUPFAM" id="SSF89919">
    <property type="entry name" value="Ribosome-binding factor A, RbfA"/>
    <property type="match status" value="1"/>
</dbReference>
<dbReference type="GO" id="GO:0030490">
    <property type="term" value="P:maturation of SSU-rRNA"/>
    <property type="evidence" value="ECO:0007669"/>
    <property type="project" value="UniProtKB-UniRule"/>
</dbReference>
<dbReference type="RefSeq" id="WP_002658163.1">
    <property type="nucleotide sequence ID" value="NZ_JH719942.1"/>
</dbReference>